<dbReference type="InterPro" id="IPR001683">
    <property type="entry name" value="PX_dom"/>
</dbReference>
<evidence type="ECO:0000313" key="4">
    <source>
        <dbReference type="Proteomes" id="UP001063166"/>
    </source>
</evidence>
<gene>
    <name evidence="3" type="ORF">LshimejAT787_0801560</name>
</gene>
<dbReference type="GO" id="GO:0035091">
    <property type="term" value="F:phosphatidylinositol binding"/>
    <property type="evidence" value="ECO:0007669"/>
    <property type="project" value="InterPro"/>
</dbReference>
<feature type="domain" description="PX" evidence="2">
    <location>
        <begin position="1"/>
        <end position="203"/>
    </location>
</feature>
<keyword evidence="4" id="KW-1185">Reference proteome</keyword>
<feature type="region of interest" description="Disordered" evidence="1">
    <location>
        <begin position="468"/>
        <end position="506"/>
    </location>
</feature>
<accession>A0A9P3UQK7</accession>
<name>A0A9P3UQK7_LYOSH</name>
<evidence type="ECO:0000313" key="3">
    <source>
        <dbReference type="EMBL" id="GLB40285.1"/>
    </source>
</evidence>
<feature type="region of interest" description="Disordered" evidence="1">
    <location>
        <begin position="250"/>
        <end position="315"/>
    </location>
</feature>
<dbReference type="InterPro" id="IPR036871">
    <property type="entry name" value="PX_dom_sf"/>
</dbReference>
<evidence type="ECO:0000259" key="2">
    <source>
        <dbReference type="PROSITE" id="PS50195"/>
    </source>
</evidence>
<feature type="region of interest" description="Disordered" evidence="1">
    <location>
        <begin position="643"/>
        <end position="662"/>
    </location>
</feature>
<feature type="compositionally biased region" description="Polar residues" evidence="1">
    <location>
        <begin position="250"/>
        <end position="283"/>
    </location>
</feature>
<protein>
    <recommendedName>
        <fullName evidence="2">PX domain-containing protein</fullName>
    </recommendedName>
</protein>
<dbReference type="PROSITE" id="PS50195">
    <property type="entry name" value="PX"/>
    <property type="match status" value="1"/>
</dbReference>
<proteinExistence type="predicted"/>
<feature type="compositionally biased region" description="Low complexity" evidence="1">
    <location>
        <begin position="298"/>
        <end position="314"/>
    </location>
</feature>
<evidence type="ECO:0000256" key="1">
    <source>
        <dbReference type="SAM" id="MobiDB-lite"/>
    </source>
</evidence>
<dbReference type="Gene3D" id="3.30.1520.10">
    <property type="entry name" value="Phox-like domain"/>
    <property type="match status" value="1"/>
</dbReference>
<sequence>MFHPTFEGVDDGPVGADAYKRAIYRPAPHKFSVEMLPPMKINGSYSYGMRISPIPGGGDRSSTSSSGSLAEYDVWRRWEDCLAFQGSIEEEYRRMARAKRLRLQRGKGVKRNGFYQQDAASSWESLPPGPDPNSVGRDIHEYIPILTKKGTVFRASQATIDQRAAELKAFVQALWTHDVPALIEELRNDHLVADFFGYWRRDYDFAEKQRKQRTANSKPRTSVTSSIFSMYFSSASSSFQDLHSYPESIATSQSASTYRSPQQPTTTAEATRNRKTSTSSSDGSPLPNGRRRAYSTGSSNFSSVPSDSSLDSPVRANIPVPAVADDVPTITFDHNPQWHSSYVQERPTPALAILPEGREMCLKTDAPVNRAPVTGRRRNGSVGDANPARHGRIFLSPPPAPDVPPPLEDSLLTLPGRSIRESWQTIDSASCILEGIDVTIPTSPCPTEKFSRRESSCSVATFMTDVSTEGVLPRAQDSPQRSPPARSSSPRSRVVSGPVSISESDHDDDILDTFLADSFPLPCFDIPHIEIPHVIADTPAPDSCPATPLRSSYTGNQQITPSFSHTPASPAKSTTFSLSTISSASDKLAIKAKYNDSLIVLRVPNEIPYKDLRQRLFNKFVGQEGVPLSDAFKISFLQPIAKPCGKNGPKHPSNSTSSDHENTVLYPVTSQADWENVTACIEGYKLTLHIFDNTP</sequence>
<dbReference type="SUPFAM" id="SSF54277">
    <property type="entry name" value="CAD &amp; PB1 domains"/>
    <property type="match status" value="1"/>
</dbReference>
<dbReference type="AlphaFoldDB" id="A0A9P3UQK7"/>
<dbReference type="Proteomes" id="UP001063166">
    <property type="component" value="Unassembled WGS sequence"/>
</dbReference>
<feature type="compositionally biased region" description="Low complexity" evidence="1">
    <location>
        <begin position="478"/>
        <end position="502"/>
    </location>
</feature>
<organism evidence="3 4">
    <name type="scientific">Lyophyllum shimeji</name>
    <name type="common">Hon-shimeji</name>
    <name type="synonym">Tricholoma shimeji</name>
    <dbReference type="NCBI Taxonomy" id="47721"/>
    <lineage>
        <taxon>Eukaryota</taxon>
        <taxon>Fungi</taxon>
        <taxon>Dikarya</taxon>
        <taxon>Basidiomycota</taxon>
        <taxon>Agaricomycotina</taxon>
        <taxon>Agaricomycetes</taxon>
        <taxon>Agaricomycetidae</taxon>
        <taxon>Agaricales</taxon>
        <taxon>Tricholomatineae</taxon>
        <taxon>Lyophyllaceae</taxon>
        <taxon>Lyophyllum</taxon>
    </lineage>
</organism>
<reference evidence="3" key="1">
    <citation type="submission" date="2022-07" db="EMBL/GenBank/DDBJ databases">
        <title>The genome of Lyophyllum shimeji provides insight into the initial evolution of ectomycorrhizal fungal genome.</title>
        <authorList>
            <person name="Kobayashi Y."/>
            <person name="Shibata T."/>
            <person name="Hirakawa H."/>
            <person name="Shigenobu S."/>
            <person name="Nishiyama T."/>
            <person name="Yamada A."/>
            <person name="Hasebe M."/>
            <person name="Kawaguchi M."/>
        </authorList>
    </citation>
    <scope>NUCLEOTIDE SEQUENCE</scope>
    <source>
        <strain evidence="3">AT787</strain>
    </source>
</reference>
<comment type="caution">
    <text evidence="3">The sequence shown here is derived from an EMBL/GenBank/DDBJ whole genome shotgun (WGS) entry which is preliminary data.</text>
</comment>
<dbReference type="OrthoDB" id="3244370at2759"/>
<dbReference type="EMBL" id="BRPK01000008">
    <property type="protein sequence ID" value="GLB40285.1"/>
    <property type="molecule type" value="Genomic_DNA"/>
</dbReference>